<feature type="compositionally biased region" description="Low complexity" evidence="1">
    <location>
        <begin position="11"/>
        <end position="20"/>
    </location>
</feature>
<dbReference type="RefSeq" id="WP_015779921.1">
    <property type="nucleotide sequence ID" value="NC_013169.1"/>
</dbReference>
<dbReference type="EMBL" id="CP001686">
    <property type="protein sequence ID" value="ACV06981.1"/>
    <property type="molecule type" value="Genomic_DNA"/>
</dbReference>
<gene>
    <name evidence="3" type="ordered locus">Ksed_19840</name>
</gene>
<proteinExistence type="predicted"/>
<protein>
    <submittedName>
        <fullName evidence="3">Uncharacterized protein</fullName>
    </submittedName>
</protein>
<dbReference type="Proteomes" id="UP000006666">
    <property type="component" value="Chromosome"/>
</dbReference>
<dbReference type="AlphaFoldDB" id="C7NKE3"/>
<dbReference type="STRING" id="478801.Ksed_19840"/>
<sequence>MTPHPASSPRPGVSGQQSGTPGTGGRRSAEDLLAEWRARGEVVVEAARPAFLFASSILLPLSIGALLFGLVAAGVAVVQSEPSAAVAAVGVFALAIALAAGAWWARRASRSRPGRVWVVSRQGITIDGVGPIPWGDLEPPTQRMEPAPRDEGNQLALVMPFTPAGQQQADLLDPSLRAVLNENAAPRVFGTPRVTSVRIVAMKGTSQREFFRFLTWAHTERTGS</sequence>
<evidence type="ECO:0000256" key="1">
    <source>
        <dbReference type="SAM" id="MobiDB-lite"/>
    </source>
</evidence>
<organism evidence="3 4">
    <name type="scientific">Kytococcus sedentarius (strain ATCC 14392 / DSM 20547 / JCM 11482 / CCUG 33030 / NBRC 15357 / NCTC 11040 / CCM 314 / 541)</name>
    <name type="common">Micrococcus sedentarius</name>
    <dbReference type="NCBI Taxonomy" id="478801"/>
    <lineage>
        <taxon>Bacteria</taxon>
        <taxon>Bacillati</taxon>
        <taxon>Actinomycetota</taxon>
        <taxon>Actinomycetes</taxon>
        <taxon>Micrococcales</taxon>
        <taxon>Kytococcaceae</taxon>
        <taxon>Kytococcus</taxon>
    </lineage>
</organism>
<feature type="region of interest" description="Disordered" evidence="1">
    <location>
        <begin position="1"/>
        <end position="27"/>
    </location>
</feature>
<feature type="transmembrane region" description="Helical" evidence="2">
    <location>
        <begin position="57"/>
        <end position="78"/>
    </location>
</feature>
<reference evidence="3 4" key="1">
    <citation type="journal article" date="2009" name="Stand. Genomic Sci.">
        <title>Complete genome sequence of Kytococcus sedentarius type strain (541).</title>
        <authorList>
            <person name="Sims D."/>
            <person name="Brettin T."/>
            <person name="Detter J.C."/>
            <person name="Han C."/>
            <person name="Lapidus A."/>
            <person name="Copeland A."/>
            <person name="Glavina Del Rio T."/>
            <person name="Nolan M."/>
            <person name="Chen F."/>
            <person name="Lucas S."/>
            <person name="Tice H."/>
            <person name="Cheng J.F."/>
            <person name="Bruce D."/>
            <person name="Goodwin L."/>
            <person name="Pitluck S."/>
            <person name="Ovchinnikova G."/>
            <person name="Pati A."/>
            <person name="Ivanova N."/>
            <person name="Mavrommatis K."/>
            <person name="Chen A."/>
            <person name="Palaniappan K."/>
            <person name="D'haeseleer P."/>
            <person name="Chain P."/>
            <person name="Bristow J."/>
            <person name="Eisen J.A."/>
            <person name="Markowitz V."/>
            <person name="Hugenholtz P."/>
            <person name="Schneider S."/>
            <person name="Goker M."/>
            <person name="Pukall R."/>
            <person name="Kyrpides N.C."/>
            <person name="Klenk H.P."/>
        </authorList>
    </citation>
    <scope>NUCLEOTIDE SEQUENCE [LARGE SCALE GENOMIC DNA]</scope>
    <source>
        <strain evidence="4">ATCC 14392 / DSM 20547 / JCM 11482 / CCUG 33030 / NBRC 15357 / NCTC 11040 / CCM 314 / 541</strain>
    </source>
</reference>
<keyword evidence="2" id="KW-0472">Membrane</keyword>
<keyword evidence="4" id="KW-1185">Reference proteome</keyword>
<accession>C7NKE3</accession>
<dbReference type="HOGENOM" id="CLU_1287451_0_0_11"/>
<keyword evidence="2" id="KW-1133">Transmembrane helix</keyword>
<evidence type="ECO:0000313" key="3">
    <source>
        <dbReference type="EMBL" id="ACV06981.1"/>
    </source>
</evidence>
<keyword evidence="2" id="KW-0812">Transmembrane</keyword>
<evidence type="ECO:0000256" key="2">
    <source>
        <dbReference type="SAM" id="Phobius"/>
    </source>
</evidence>
<dbReference type="KEGG" id="kse:Ksed_19840"/>
<name>C7NKE3_KYTSD</name>
<evidence type="ECO:0000313" key="4">
    <source>
        <dbReference type="Proteomes" id="UP000006666"/>
    </source>
</evidence>
<feature type="transmembrane region" description="Helical" evidence="2">
    <location>
        <begin position="84"/>
        <end position="105"/>
    </location>
</feature>